<proteinExistence type="predicted"/>
<protein>
    <submittedName>
        <fullName evidence="1">Uncharacterized protein</fullName>
    </submittedName>
</protein>
<accession>A0A545AFP9</accession>
<gene>
    <name evidence="1" type="ORF">FL583_36160</name>
</gene>
<dbReference type="InParanoid" id="A0A545AFP9"/>
<name>A0A545AFP9_9ACTN</name>
<dbReference type="EMBL" id="VIRS01000046">
    <property type="protein sequence ID" value="TQS40162.1"/>
    <property type="molecule type" value="Genomic_DNA"/>
</dbReference>
<sequence>MNHIVIATLRQPQKDWANAATLAQSEVSRPSDLSGRITDRRNTMDNCTHSVSQFLHWLHYRSRLSAARLYRRQDEIARRHGWDIVVTHRGWGRTYRDPRLAHRATTGLSALDATAEDDLLRLMVTELSSSFRSIGW</sequence>
<reference evidence="1 2" key="1">
    <citation type="submission" date="2019-07" db="EMBL/GenBank/DDBJ databases">
        <title>Cryptosporangium phraense sp. nov., isolated from plant litter.</title>
        <authorList>
            <person name="Suriyachadkun C."/>
        </authorList>
    </citation>
    <scope>NUCLEOTIDE SEQUENCE [LARGE SCALE GENOMIC DNA]</scope>
    <source>
        <strain evidence="1 2">A-T 5661</strain>
    </source>
</reference>
<evidence type="ECO:0000313" key="1">
    <source>
        <dbReference type="EMBL" id="TQS40162.1"/>
    </source>
</evidence>
<dbReference type="Proteomes" id="UP000317982">
    <property type="component" value="Unassembled WGS sequence"/>
</dbReference>
<comment type="caution">
    <text evidence="1">The sequence shown here is derived from an EMBL/GenBank/DDBJ whole genome shotgun (WGS) entry which is preliminary data.</text>
</comment>
<evidence type="ECO:0000313" key="2">
    <source>
        <dbReference type="Proteomes" id="UP000317982"/>
    </source>
</evidence>
<dbReference type="RefSeq" id="WP_142709412.1">
    <property type="nucleotide sequence ID" value="NZ_VIRS01000046.1"/>
</dbReference>
<organism evidence="1 2">
    <name type="scientific">Cryptosporangium phraense</name>
    <dbReference type="NCBI Taxonomy" id="2593070"/>
    <lineage>
        <taxon>Bacteria</taxon>
        <taxon>Bacillati</taxon>
        <taxon>Actinomycetota</taxon>
        <taxon>Actinomycetes</taxon>
        <taxon>Cryptosporangiales</taxon>
        <taxon>Cryptosporangiaceae</taxon>
        <taxon>Cryptosporangium</taxon>
    </lineage>
</organism>
<keyword evidence="2" id="KW-1185">Reference proteome</keyword>
<dbReference type="AlphaFoldDB" id="A0A545AFP9"/>